<accession>A0A671ENY5</accession>
<dbReference type="InterPro" id="IPR036179">
    <property type="entry name" value="Ig-like_dom_sf"/>
</dbReference>
<evidence type="ECO:0000256" key="3">
    <source>
        <dbReference type="SAM" id="SignalP"/>
    </source>
</evidence>
<evidence type="ECO:0000256" key="2">
    <source>
        <dbReference type="ARBA" id="ARBA00022859"/>
    </source>
</evidence>
<reference evidence="6" key="3">
    <citation type="submission" date="2018-12" db="EMBL/GenBank/DDBJ databases">
        <title>G10K-VGP greater horseshoe bat female genome, primary haplotype.</title>
        <authorList>
            <person name="Teeling E."/>
            <person name="Myers G."/>
            <person name="Vernes S."/>
            <person name="Pippel M."/>
            <person name="Winkler S."/>
            <person name="Fedrigo O."/>
            <person name="Rhie A."/>
            <person name="Koren S."/>
            <person name="Phillippy A."/>
            <person name="Lewin H."/>
            <person name="Damas J."/>
            <person name="Howe K."/>
            <person name="Mountcastle J."/>
            <person name="Jarvis E.D."/>
        </authorList>
    </citation>
    <scope>NUCLEOTIDE SEQUENCE [LARGE SCALE GENOMIC DNA]</scope>
</reference>
<dbReference type="Gene3D" id="2.60.40.10">
    <property type="entry name" value="Immunoglobulins"/>
    <property type="match status" value="1"/>
</dbReference>
<reference evidence="5" key="4">
    <citation type="submission" date="2025-08" db="UniProtKB">
        <authorList>
            <consortium name="Ensembl"/>
        </authorList>
    </citation>
    <scope>IDENTIFICATION</scope>
</reference>
<dbReference type="InterPro" id="IPR013106">
    <property type="entry name" value="Ig_V-set"/>
</dbReference>
<evidence type="ECO:0000313" key="5">
    <source>
        <dbReference type="Ensembl" id="ENSRFEP00010014795.1"/>
    </source>
</evidence>
<dbReference type="GeneTree" id="ENSGT00940000164371"/>
<name>A0A671ENY5_RHIFE</name>
<dbReference type="GO" id="GO:0002376">
    <property type="term" value="P:immune system process"/>
    <property type="evidence" value="ECO:0007669"/>
    <property type="project" value="UniProtKB-KW"/>
</dbReference>
<dbReference type="InterPro" id="IPR013783">
    <property type="entry name" value="Ig-like_fold"/>
</dbReference>
<dbReference type="AlphaFoldDB" id="A0A671ENY5"/>
<dbReference type="InterPro" id="IPR003599">
    <property type="entry name" value="Ig_sub"/>
</dbReference>
<dbReference type="FunCoup" id="A0A671ENY5">
    <property type="interactions" value="25"/>
</dbReference>
<dbReference type="SUPFAM" id="SSF48726">
    <property type="entry name" value="Immunoglobulin"/>
    <property type="match status" value="1"/>
</dbReference>
<dbReference type="InterPro" id="IPR007110">
    <property type="entry name" value="Ig-like_dom"/>
</dbReference>
<feature type="chain" id="PRO_5025556491" description="Ig-like domain-containing protein" evidence="3">
    <location>
        <begin position="22"/>
        <end position="137"/>
    </location>
</feature>
<dbReference type="GO" id="GO:0005886">
    <property type="term" value="C:plasma membrane"/>
    <property type="evidence" value="ECO:0007669"/>
    <property type="project" value="TreeGrafter"/>
</dbReference>
<dbReference type="InParanoid" id="A0A671ENY5"/>
<keyword evidence="1 3" id="KW-0732">Signal</keyword>
<feature type="signal peptide" evidence="3">
    <location>
        <begin position="1"/>
        <end position="21"/>
    </location>
</feature>
<sequence length="137" mass="15064">MGTGLFCWVTLCLLGTGGVVQSPRHKITGKGQAVTFWCDPISNHQTLYWYRQTLGQGLGLLIRFENEAVIDDSQLPKNRFFAERLEGTDSTLKIQRAELGDSAVYFCASSLATASQTHLLPVHKALGFSSLFSSQPL</sequence>
<keyword evidence="6" id="KW-1185">Reference proteome</keyword>
<dbReference type="GO" id="GO:0007166">
    <property type="term" value="P:cell surface receptor signaling pathway"/>
    <property type="evidence" value="ECO:0007669"/>
    <property type="project" value="TreeGrafter"/>
</dbReference>
<organism evidence="5 6">
    <name type="scientific">Rhinolophus ferrumequinum</name>
    <name type="common">Greater horseshoe bat</name>
    <dbReference type="NCBI Taxonomy" id="59479"/>
    <lineage>
        <taxon>Eukaryota</taxon>
        <taxon>Metazoa</taxon>
        <taxon>Chordata</taxon>
        <taxon>Craniata</taxon>
        <taxon>Vertebrata</taxon>
        <taxon>Euteleostomi</taxon>
        <taxon>Mammalia</taxon>
        <taxon>Eutheria</taxon>
        <taxon>Laurasiatheria</taxon>
        <taxon>Chiroptera</taxon>
        <taxon>Yinpterochiroptera</taxon>
        <taxon>Rhinolophoidea</taxon>
        <taxon>Rhinolophidae</taxon>
        <taxon>Rhinolophinae</taxon>
        <taxon>Rhinolophus</taxon>
    </lineage>
</organism>
<dbReference type="PANTHER" id="PTHR23268">
    <property type="entry name" value="T-CELL RECEPTOR BETA CHAIN"/>
    <property type="match status" value="1"/>
</dbReference>
<dbReference type="OMA" id="NTLYWYL"/>
<reference evidence="5 6" key="2">
    <citation type="journal article" date="2018" name="Annu Rev Anim Biosci">
        <title>Bat Biology, Genomes, and the Bat1K Project: To Generate Chromosome-Level Genomes for All Living Bat Species.</title>
        <authorList>
            <person name="Teeling E.C."/>
            <person name="Vernes S.C."/>
            <person name="Davalos L.M."/>
            <person name="Ray D.A."/>
            <person name="Gilbert M.T.P."/>
            <person name="Myers E."/>
        </authorList>
    </citation>
    <scope>NUCLEOTIDE SEQUENCE</scope>
</reference>
<keyword evidence="2" id="KW-0391">Immunity</keyword>
<evidence type="ECO:0000259" key="4">
    <source>
        <dbReference type="PROSITE" id="PS50835"/>
    </source>
</evidence>
<evidence type="ECO:0000313" key="6">
    <source>
        <dbReference type="Proteomes" id="UP000472240"/>
    </source>
</evidence>
<reference evidence="5" key="5">
    <citation type="submission" date="2025-09" db="UniProtKB">
        <authorList>
            <consortium name="Ensembl"/>
        </authorList>
    </citation>
    <scope>IDENTIFICATION</scope>
</reference>
<reference evidence="5 6" key="1">
    <citation type="journal article" date="2015" name="Annu Rev Anim Biosci">
        <title>The Genome 10K Project: a way forward.</title>
        <authorList>
            <person name="Koepfli K.P."/>
            <person name="Paten B."/>
            <person name="O'Brien S.J."/>
            <person name="Koepfli K.P."/>
            <person name="Paten B."/>
            <person name="Antunes A."/>
            <person name="Belov K."/>
            <person name="Bustamante C."/>
            <person name="Castoe T.A."/>
            <person name="Clawson H."/>
            <person name="Crawford A.J."/>
            <person name="Diekhans M."/>
            <person name="Distel D."/>
            <person name="Durbin R."/>
            <person name="Earl D."/>
            <person name="Fujita M.K."/>
            <person name="Gamble T."/>
            <person name="Georges A."/>
            <person name="Gemmell N."/>
            <person name="Gilbert M.T."/>
            <person name="Graves J.M."/>
            <person name="Green R.E."/>
            <person name="Hickey G."/>
            <person name="Jarvis E.D."/>
            <person name="Johnson W."/>
            <person name="Komissarov A."/>
            <person name="Korf I."/>
            <person name="Kuhn R."/>
            <person name="Larkin D.M."/>
            <person name="Lewin H."/>
            <person name="Lopez J.V."/>
            <person name="Ma J."/>
            <person name="Marques-Bonet T."/>
            <person name="Miller W."/>
            <person name="Murphy R."/>
            <person name="Pevzner P."/>
            <person name="Shapiro B."/>
            <person name="Steiner C."/>
            <person name="Tamazian G."/>
            <person name="Venkatesh B."/>
            <person name="Wang J."/>
            <person name="Wayne R."/>
            <person name="Wiley E."/>
            <person name="Yang H."/>
            <person name="Zhang G."/>
            <person name="Haussler D."/>
            <person name="Ryder O."/>
            <person name="O'Brien S.J."/>
        </authorList>
    </citation>
    <scope>NUCLEOTIDE SEQUENCE</scope>
</reference>
<dbReference type="Proteomes" id="UP000472240">
    <property type="component" value="Chromosome 26"/>
</dbReference>
<dbReference type="PANTHER" id="PTHR23268:SF47">
    <property type="entry name" value="T CELL RECEPTOR BETA VARIABLE 11-1"/>
    <property type="match status" value="1"/>
</dbReference>
<dbReference type="Ensembl" id="ENSRFET00010016166.1">
    <property type="protein sequence ID" value="ENSRFEP00010014795.1"/>
    <property type="gene ID" value="ENSRFEG00010010024.1"/>
</dbReference>
<proteinExistence type="predicted"/>
<dbReference type="PROSITE" id="PS50835">
    <property type="entry name" value="IG_LIKE"/>
    <property type="match status" value="1"/>
</dbReference>
<evidence type="ECO:0000256" key="1">
    <source>
        <dbReference type="ARBA" id="ARBA00022729"/>
    </source>
</evidence>
<protein>
    <recommendedName>
        <fullName evidence="4">Ig-like domain-containing protein</fullName>
    </recommendedName>
</protein>
<dbReference type="Pfam" id="PF07686">
    <property type="entry name" value="V-set"/>
    <property type="match status" value="1"/>
</dbReference>
<dbReference type="InterPro" id="IPR050413">
    <property type="entry name" value="TCR_beta_variable"/>
</dbReference>
<feature type="domain" description="Ig-like" evidence="4">
    <location>
        <begin position="30"/>
        <end position="117"/>
    </location>
</feature>
<dbReference type="SMART" id="SM00409">
    <property type="entry name" value="IG"/>
    <property type="match status" value="1"/>
</dbReference>